<dbReference type="SMART" id="SM00448">
    <property type="entry name" value="REC"/>
    <property type="match status" value="1"/>
</dbReference>
<evidence type="ECO:0000256" key="3">
    <source>
        <dbReference type="ARBA" id="ARBA00023015"/>
    </source>
</evidence>
<keyword evidence="4 8" id="KW-0238">DNA-binding</keyword>
<evidence type="ECO:0000256" key="1">
    <source>
        <dbReference type="ARBA" id="ARBA00022553"/>
    </source>
</evidence>
<dbReference type="InterPro" id="IPR050595">
    <property type="entry name" value="Bact_response_regulator"/>
</dbReference>
<evidence type="ECO:0000256" key="2">
    <source>
        <dbReference type="ARBA" id="ARBA00023012"/>
    </source>
</evidence>
<keyword evidence="3" id="KW-0805">Transcription regulation</keyword>
<dbReference type="GO" id="GO:0003677">
    <property type="term" value="F:DNA binding"/>
    <property type="evidence" value="ECO:0007669"/>
    <property type="project" value="UniProtKB-KW"/>
</dbReference>
<keyword evidence="1 6" id="KW-0597">Phosphoprotein</keyword>
<dbReference type="Pfam" id="PF00072">
    <property type="entry name" value="Response_reg"/>
    <property type="match status" value="1"/>
</dbReference>
<dbReference type="InterPro" id="IPR001789">
    <property type="entry name" value="Sig_transdc_resp-reg_receiver"/>
</dbReference>
<evidence type="ECO:0000256" key="5">
    <source>
        <dbReference type="ARBA" id="ARBA00023163"/>
    </source>
</evidence>
<name>A0A3C1KCG8_9MICO</name>
<evidence type="ECO:0000259" key="7">
    <source>
        <dbReference type="PROSITE" id="PS50110"/>
    </source>
</evidence>
<dbReference type="EMBL" id="DMNG01000123">
    <property type="protein sequence ID" value="HAN24367.1"/>
    <property type="molecule type" value="Genomic_DNA"/>
</dbReference>
<evidence type="ECO:0000256" key="6">
    <source>
        <dbReference type="PROSITE-ProRule" id="PRU00169"/>
    </source>
</evidence>
<dbReference type="PROSITE" id="PS50110">
    <property type="entry name" value="RESPONSE_REGULATORY"/>
    <property type="match status" value="1"/>
</dbReference>
<dbReference type="GO" id="GO:0000160">
    <property type="term" value="P:phosphorelay signal transduction system"/>
    <property type="evidence" value="ECO:0007669"/>
    <property type="project" value="UniProtKB-KW"/>
</dbReference>
<dbReference type="SUPFAM" id="SSF52172">
    <property type="entry name" value="CheY-like"/>
    <property type="match status" value="1"/>
</dbReference>
<reference evidence="8 9" key="1">
    <citation type="journal article" date="2018" name="Nat. Biotechnol.">
        <title>A standardized bacterial taxonomy based on genome phylogeny substantially revises the tree of life.</title>
        <authorList>
            <person name="Parks D.H."/>
            <person name="Chuvochina M."/>
            <person name="Waite D.W."/>
            <person name="Rinke C."/>
            <person name="Skarshewski A."/>
            <person name="Chaumeil P.A."/>
            <person name="Hugenholtz P."/>
        </authorList>
    </citation>
    <scope>NUCLEOTIDE SEQUENCE [LARGE SCALE GENOMIC DNA]</scope>
    <source>
        <strain evidence="8">UBA9152</strain>
    </source>
</reference>
<feature type="modified residue" description="4-aspartylphosphate" evidence="6">
    <location>
        <position position="55"/>
    </location>
</feature>
<keyword evidence="2" id="KW-0902">Two-component regulatory system</keyword>
<proteinExistence type="predicted"/>
<dbReference type="CDD" id="cd17574">
    <property type="entry name" value="REC_OmpR"/>
    <property type="match status" value="1"/>
</dbReference>
<dbReference type="InterPro" id="IPR011006">
    <property type="entry name" value="CheY-like_superfamily"/>
</dbReference>
<accession>A0A3C1KCG8</accession>
<dbReference type="FunFam" id="3.40.50.2300:FF:000001">
    <property type="entry name" value="DNA-binding response regulator PhoB"/>
    <property type="match status" value="1"/>
</dbReference>
<evidence type="ECO:0000313" key="8">
    <source>
        <dbReference type="EMBL" id="HAN24367.1"/>
    </source>
</evidence>
<dbReference type="PANTHER" id="PTHR44591:SF18">
    <property type="entry name" value="REGULATORY PROTEIN"/>
    <property type="match status" value="1"/>
</dbReference>
<dbReference type="Gene3D" id="3.40.50.2300">
    <property type="match status" value="1"/>
</dbReference>
<evidence type="ECO:0000256" key="4">
    <source>
        <dbReference type="ARBA" id="ARBA00023125"/>
    </source>
</evidence>
<feature type="non-terminal residue" evidence="8">
    <location>
        <position position="84"/>
    </location>
</feature>
<protein>
    <submittedName>
        <fullName evidence="8">DNA-binding response regulator</fullName>
    </submittedName>
</protein>
<evidence type="ECO:0000313" key="9">
    <source>
        <dbReference type="Proteomes" id="UP000257479"/>
    </source>
</evidence>
<comment type="caution">
    <text evidence="8">The sequence shown here is derived from an EMBL/GenBank/DDBJ whole genome shotgun (WGS) entry which is preliminary data.</text>
</comment>
<dbReference type="PANTHER" id="PTHR44591">
    <property type="entry name" value="STRESS RESPONSE REGULATOR PROTEIN 1"/>
    <property type="match status" value="1"/>
</dbReference>
<feature type="domain" description="Response regulatory" evidence="7">
    <location>
        <begin position="6"/>
        <end position="84"/>
    </location>
</feature>
<dbReference type="AlphaFoldDB" id="A0A3C1KCG8"/>
<keyword evidence="5" id="KW-0804">Transcription</keyword>
<dbReference type="Proteomes" id="UP000257479">
    <property type="component" value="Unassembled WGS sequence"/>
</dbReference>
<organism evidence="8 9">
    <name type="scientific">Microbacterium ginsengisoli</name>
    <dbReference type="NCBI Taxonomy" id="400772"/>
    <lineage>
        <taxon>Bacteria</taxon>
        <taxon>Bacillati</taxon>
        <taxon>Actinomycetota</taxon>
        <taxon>Actinomycetes</taxon>
        <taxon>Micrococcales</taxon>
        <taxon>Microbacteriaceae</taxon>
        <taxon>Microbacterium</taxon>
    </lineage>
</organism>
<sequence>MTESFSVLVVDDEPAFREGLRQALKQEGFIVHLAADGEEALEVWQTYHPDIVLLDVMLPRMSGIDVCRKIRAADDTPVIMVSAR</sequence>
<gene>
    <name evidence="8" type="ORF">DCP95_07315</name>
</gene>